<gene>
    <name evidence="1" type="ORF">PHPALM_19670</name>
</gene>
<name>A0A2P4XGU5_9STRA</name>
<evidence type="ECO:0000313" key="1">
    <source>
        <dbReference type="EMBL" id="POM64761.1"/>
    </source>
</evidence>
<dbReference type="Proteomes" id="UP000237271">
    <property type="component" value="Unassembled WGS sequence"/>
</dbReference>
<organism evidence="1 2">
    <name type="scientific">Phytophthora palmivora</name>
    <dbReference type="NCBI Taxonomy" id="4796"/>
    <lineage>
        <taxon>Eukaryota</taxon>
        <taxon>Sar</taxon>
        <taxon>Stramenopiles</taxon>
        <taxon>Oomycota</taxon>
        <taxon>Peronosporomycetes</taxon>
        <taxon>Peronosporales</taxon>
        <taxon>Peronosporaceae</taxon>
        <taxon>Phytophthora</taxon>
    </lineage>
</organism>
<proteinExistence type="predicted"/>
<protein>
    <submittedName>
        <fullName evidence="1">Uncharacterized protein</fullName>
    </submittedName>
</protein>
<dbReference type="AlphaFoldDB" id="A0A2P4XGU5"/>
<reference evidence="1 2" key="1">
    <citation type="journal article" date="2017" name="Genome Biol. Evol.">
        <title>Phytophthora megakarya and P. palmivora, closely related causal agents of cacao black pod rot, underwent increases in genome sizes and gene numbers by different mechanisms.</title>
        <authorList>
            <person name="Ali S.S."/>
            <person name="Shao J."/>
            <person name="Lary D.J."/>
            <person name="Kronmiller B."/>
            <person name="Shen D."/>
            <person name="Strem M.D."/>
            <person name="Amoako-Attah I."/>
            <person name="Akrofi A.Y."/>
            <person name="Begoude B.A."/>
            <person name="Ten Hoopen G.M."/>
            <person name="Coulibaly K."/>
            <person name="Kebe B.I."/>
            <person name="Melnick R.L."/>
            <person name="Guiltinan M.J."/>
            <person name="Tyler B.M."/>
            <person name="Meinhardt L.W."/>
            <person name="Bailey B.A."/>
        </authorList>
    </citation>
    <scope>NUCLEOTIDE SEQUENCE [LARGE SCALE GENOMIC DNA]</scope>
    <source>
        <strain evidence="2">sbr112.9</strain>
    </source>
</reference>
<accession>A0A2P4XGU5</accession>
<dbReference type="EMBL" id="NCKW01011055">
    <property type="protein sequence ID" value="POM64761.1"/>
    <property type="molecule type" value="Genomic_DNA"/>
</dbReference>
<comment type="caution">
    <text evidence="1">The sequence shown here is derived from an EMBL/GenBank/DDBJ whole genome shotgun (WGS) entry which is preliminary data.</text>
</comment>
<keyword evidence="2" id="KW-1185">Reference proteome</keyword>
<evidence type="ECO:0000313" key="2">
    <source>
        <dbReference type="Proteomes" id="UP000237271"/>
    </source>
</evidence>
<sequence length="85" mass="9724">MNEVRLIEAAAQGQDAGEANWCCHLIPTGAINLRTRCNILDDRRVDGKVVFLTSLEPTWEPAVILPSNEIKKFRKRKRSQVERIH</sequence>